<keyword evidence="1" id="KW-0732">Signal</keyword>
<dbReference type="EMBL" id="JBIPKE010000018">
    <property type="protein sequence ID" value="MFH6984711.1"/>
    <property type="molecule type" value="Genomic_DNA"/>
</dbReference>
<feature type="chain" id="PRO_5046441642" description="DUF4142 domain-containing protein" evidence="1">
    <location>
        <begin position="21"/>
        <end position="171"/>
    </location>
</feature>
<gene>
    <name evidence="2" type="ORF">ACHKAR_14745</name>
</gene>
<reference evidence="2 3" key="1">
    <citation type="journal article" date="2013" name="Int. J. Syst. Evol. Microbiol.">
        <title>Marinoscillum luteum sp. nov., isolated from marine sediment.</title>
        <authorList>
            <person name="Cha I.T."/>
            <person name="Park S.J."/>
            <person name="Kim S.J."/>
            <person name="Kim J.G."/>
            <person name="Jung M.Y."/>
            <person name="Shin K.S."/>
            <person name="Kwon K.K."/>
            <person name="Yang S.H."/>
            <person name="Seo Y.S."/>
            <person name="Rhee S.K."/>
        </authorList>
    </citation>
    <scope>NUCLEOTIDE SEQUENCE [LARGE SCALE GENOMIC DNA]</scope>
    <source>
        <strain evidence="2 3">KCTC 23939</strain>
    </source>
</reference>
<evidence type="ECO:0000313" key="3">
    <source>
        <dbReference type="Proteomes" id="UP001610063"/>
    </source>
</evidence>
<evidence type="ECO:0000256" key="1">
    <source>
        <dbReference type="SAM" id="SignalP"/>
    </source>
</evidence>
<proteinExistence type="predicted"/>
<name>A0ABW7NBP6_9BACT</name>
<dbReference type="Proteomes" id="UP001610063">
    <property type="component" value="Unassembled WGS sequence"/>
</dbReference>
<feature type="signal peptide" evidence="1">
    <location>
        <begin position="1"/>
        <end position="20"/>
    </location>
</feature>
<evidence type="ECO:0000313" key="2">
    <source>
        <dbReference type="EMBL" id="MFH6984711.1"/>
    </source>
</evidence>
<protein>
    <recommendedName>
        <fullName evidence="4">DUF4142 domain-containing protein</fullName>
    </recommendedName>
</protein>
<evidence type="ECO:0008006" key="4">
    <source>
        <dbReference type="Google" id="ProtNLM"/>
    </source>
</evidence>
<organism evidence="2 3">
    <name type="scientific">Marinoscillum luteum</name>
    <dbReference type="NCBI Taxonomy" id="861051"/>
    <lineage>
        <taxon>Bacteria</taxon>
        <taxon>Pseudomonadati</taxon>
        <taxon>Bacteroidota</taxon>
        <taxon>Cytophagia</taxon>
        <taxon>Cytophagales</taxon>
        <taxon>Reichenbachiellaceae</taxon>
        <taxon>Marinoscillum</taxon>
    </lineage>
</organism>
<dbReference type="RefSeq" id="WP_395418129.1">
    <property type="nucleotide sequence ID" value="NZ_JBIPKE010000018.1"/>
</dbReference>
<accession>A0ABW7NBP6</accession>
<comment type="caution">
    <text evidence="2">The sequence shown here is derived from an EMBL/GenBank/DDBJ whole genome shotgun (WGS) entry which is preliminary data.</text>
</comment>
<sequence>MKHRLILLLCLSCFFLMTRAQERDENIVTIIDDLTIQWDNSAEKLRTYEGLMDYCRTKAYRDNTILLLKQIHHYDSALYRIVQSKFQTSEDPEAKATLDDISTLETDYTTGAFLMFLRQECTSLNDNERNKTMDDYKKVSKELEKEMKKYVEAITKQIDVVDEHIHHLKGL</sequence>
<keyword evidence="3" id="KW-1185">Reference proteome</keyword>